<feature type="non-terminal residue" evidence="2">
    <location>
        <position position="1"/>
    </location>
</feature>
<dbReference type="AlphaFoldDB" id="A0A815EG95"/>
<dbReference type="EMBL" id="CAJOBC010042428">
    <property type="protein sequence ID" value="CAF4148414.1"/>
    <property type="molecule type" value="Genomic_DNA"/>
</dbReference>
<keyword evidence="4" id="KW-1185">Reference proteome</keyword>
<name>A0A815EG95_9BILA</name>
<reference evidence="2" key="1">
    <citation type="submission" date="2021-02" db="EMBL/GenBank/DDBJ databases">
        <authorList>
            <person name="Nowell W R."/>
        </authorList>
    </citation>
    <scope>NUCLEOTIDE SEQUENCE</scope>
</reference>
<dbReference type="Proteomes" id="UP000663829">
    <property type="component" value="Unassembled WGS sequence"/>
</dbReference>
<evidence type="ECO:0000256" key="1">
    <source>
        <dbReference type="SAM" id="MobiDB-lite"/>
    </source>
</evidence>
<sequence>SVLGDEANGIGREETSEMDAKLGSLGTSGKWAEKLIITDDIGAICLAIYDISIWPPQIRSTLKETECD</sequence>
<evidence type="ECO:0000313" key="4">
    <source>
        <dbReference type="Proteomes" id="UP000663829"/>
    </source>
</evidence>
<comment type="caution">
    <text evidence="2">The sequence shown here is derived from an EMBL/GenBank/DDBJ whole genome shotgun (WGS) entry which is preliminary data.</text>
</comment>
<dbReference type="EMBL" id="CAJNOQ010012933">
    <property type="protein sequence ID" value="CAF1311037.1"/>
    <property type="molecule type" value="Genomic_DNA"/>
</dbReference>
<accession>A0A815EG95</accession>
<feature type="region of interest" description="Disordered" evidence="1">
    <location>
        <begin position="1"/>
        <end position="23"/>
    </location>
</feature>
<gene>
    <name evidence="2" type="ORF">GPM918_LOCUS28993</name>
    <name evidence="3" type="ORF">SRO942_LOCUS29535</name>
</gene>
<evidence type="ECO:0000313" key="2">
    <source>
        <dbReference type="EMBL" id="CAF1311037.1"/>
    </source>
</evidence>
<protein>
    <submittedName>
        <fullName evidence="2">Uncharacterized protein</fullName>
    </submittedName>
</protein>
<evidence type="ECO:0000313" key="3">
    <source>
        <dbReference type="EMBL" id="CAF4148414.1"/>
    </source>
</evidence>
<proteinExistence type="predicted"/>
<feature type="compositionally biased region" description="Basic and acidic residues" evidence="1">
    <location>
        <begin position="11"/>
        <end position="20"/>
    </location>
</feature>
<dbReference type="Proteomes" id="UP000681722">
    <property type="component" value="Unassembled WGS sequence"/>
</dbReference>
<organism evidence="2 4">
    <name type="scientific">Didymodactylos carnosus</name>
    <dbReference type="NCBI Taxonomy" id="1234261"/>
    <lineage>
        <taxon>Eukaryota</taxon>
        <taxon>Metazoa</taxon>
        <taxon>Spiralia</taxon>
        <taxon>Gnathifera</taxon>
        <taxon>Rotifera</taxon>
        <taxon>Eurotatoria</taxon>
        <taxon>Bdelloidea</taxon>
        <taxon>Philodinida</taxon>
        <taxon>Philodinidae</taxon>
        <taxon>Didymodactylos</taxon>
    </lineage>
</organism>